<dbReference type="Proteomes" id="UP000515158">
    <property type="component" value="Unplaced"/>
</dbReference>
<dbReference type="PANTHER" id="PTHR24260:SF132">
    <property type="entry name" value="PEPTIDASE S1 DOMAIN-CONTAINING PROTEIN"/>
    <property type="match status" value="1"/>
</dbReference>
<dbReference type="SUPFAM" id="SSF50494">
    <property type="entry name" value="Trypsin-like serine proteases"/>
    <property type="match status" value="3"/>
</dbReference>
<feature type="region of interest" description="Disordered" evidence="1">
    <location>
        <begin position="567"/>
        <end position="609"/>
    </location>
</feature>
<dbReference type="RefSeq" id="XP_034231097.1">
    <property type="nucleotide sequence ID" value="XM_034375206.1"/>
</dbReference>
<dbReference type="InParanoid" id="A0A6P8YBC9"/>
<organism evidence="3">
    <name type="scientific">Thrips palmi</name>
    <name type="common">Melon thrips</name>
    <dbReference type="NCBI Taxonomy" id="161013"/>
    <lineage>
        <taxon>Eukaryota</taxon>
        <taxon>Metazoa</taxon>
        <taxon>Ecdysozoa</taxon>
        <taxon>Arthropoda</taxon>
        <taxon>Hexapoda</taxon>
        <taxon>Insecta</taxon>
        <taxon>Pterygota</taxon>
        <taxon>Neoptera</taxon>
        <taxon>Paraneoptera</taxon>
        <taxon>Thysanoptera</taxon>
        <taxon>Terebrantia</taxon>
        <taxon>Thripoidea</taxon>
        <taxon>Thripidae</taxon>
        <taxon>Thrips</taxon>
    </lineage>
</organism>
<dbReference type="InterPro" id="IPR009003">
    <property type="entry name" value="Peptidase_S1_PA"/>
</dbReference>
<feature type="compositionally biased region" description="Low complexity" evidence="1">
    <location>
        <begin position="578"/>
        <end position="605"/>
    </location>
</feature>
<dbReference type="KEGG" id="tpal:117639495"/>
<reference evidence="3" key="1">
    <citation type="submission" date="2025-08" db="UniProtKB">
        <authorList>
            <consortium name="RefSeq"/>
        </authorList>
    </citation>
    <scope>IDENTIFICATION</scope>
    <source>
        <tissue evidence="3">Total insect</tissue>
    </source>
</reference>
<dbReference type="PANTHER" id="PTHR24260">
    <property type="match status" value="1"/>
</dbReference>
<dbReference type="AlphaFoldDB" id="A0A6P8YBC9"/>
<name>A0A6P8YBC9_THRPL</name>
<sequence length="901" mass="97222">MWFYSNGSQAVFTDMGDAGVQRWLDTAKDQLGQPTCGNINLCEPLTALAALPGHMPWNVAVADGEGYVAGAGLLVHPKAVLTSSVVLQAATGWDDKSLFPAEDSANIVVLFTEPNGTSRNASVVRVSVQQTSKDRGSSSRNVVLLELAAEDAVFSTPVCLDLTGKVLQQLSPGQLGLVESWSEWQPANHSLIGAPFVSSADCYRRTTYKRNLLSKEVFCSEAMKGTIGPMTRGGGYVVSTGSQWFLQGLYLEHLAVRRTDLMVAKDLRDEEVRTWLQRELHKVETLEEYRLIDTGPKTCEGGRPSVSQCGKFASVDENTEDAGFDILGRATFDHMQWNVKVDVDYGVEGWSVRGGALVKRNMVLTSAHRLVLAAGSNTTVRLIPTSDLVVYYTSIDIRDGLSAEVDRIHVKARPARRPVEFDLALLVLTTALDLTPVCLPAPGTLVGTMPRLAAGSVGLVEFSVHVRAHRNWLIPVYYLRSGGCKNRLNETNGTEDEFCAETTVMGLEADADIPVLGYGLSVRGVDGLWYLRSVLSGQSQLTVLSFINLDDPGVLQWLAAKTRDAISDDQDDEQAEELTAANATTTPNTSSTPTTSTPKSLPSTLGNSSSLKLQCGQTSLPLNQLTTAGQKLYGHIPWTVGVFRARAEGGPGVIVGVLVREDMVLTDGASLLVPGDGLNHTGDVQTVDVGQMFVAWVGPTGKRNFVLVAALHVYERDRRSSQTSGVGVALLVLKTPITNSVVPCLDWDGDAPALPAIATGAIGVVETWRGSFFTDRRVLVALSALGAADCRTRLAGRLPSKDSIAEDMFCTGDSSETIETGAPFLVQRGGSWFLRGIYSFPITRVANRALVFVDLNDASVRKWLREKIRTAHANSSDTTASIQDVVLNAYRGDNFNGYTHL</sequence>
<protein>
    <submittedName>
        <fullName evidence="3">Uncharacterized protein LOC117639495 isoform X1</fullName>
    </submittedName>
</protein>
<dbReference type="Gene3D" id="2.40.10.10">
    <property type="entry name" value="Trypsin-like serine proteases"/>
    <property type="match status" value="4"/>
</dbReference>
<keyword evidence="2" id="KW-1185">Reference proteome</keyword>
<evidence type="ECO:0000313" key="3">
    <source>
        <dbReference type="RefSeq" id="XP_034231097.1"/>
    </source>
</evidence>
<evidence type="ECO:0000256" key="1">
    <source>
        <dbReference type="SAM" id="MobiDB-lite"/>
    </source>
</evidence>
<dbReference type="InterPro" id="IPR051333">
    <property type="entry name" value="CLIP_Serine_Protease"/>
</dbReference>
<dbReference type="OrthoDB" id="8242072at2759"/>
<evidence type="ECO:0000313" key="2">
    <source>
        <dbReference type="Proteomes" id="UP000515158"/>
    </source>
</evidence>
<proteinExistence type="predicted"/>
<feature type="compositionally biased region" description="Acidic residues" evidence="1">
    <location>
        <begin position="567"/>
        <end position="576"/>
    </location>
</feature>
<gene>
    <name evidence="3" type="primary">LOC117639495</name>
</gene>
<dbReference type="GeneID" id="117639495"/>
<dbReference type="InterPro" id="IPR043504">
    <property type="entry name" value="Peptidase_S1_PA_chymotrypsin"/>
</dbReference>
<accession>A0A6P8YBC9</accession>